<gene>
    <name evidence="6" type="ORF">F6B40_02240</name>
</gene>
<dbReference type="InterPro" id="IPR010982">
    <property type="entry name" value="Lambda_DNA-bd_dom_sf"/>
</dbReference>
<dbReference type="CDD" id="cd06267">
    <property type="entry name" value="PBP1_LacI_sugar_binding-like"/>
    <property type="match status" value="1"/>
</dbReference>
<dbReference type="AlphaFoldDB" id="A0A5N0TKV0"/>
<dbReference type="InterPro" id="IPR001387">
    <property type="entry name" value="Cro/C1-type_HTH"/>
</dbReference>
<dbReference type="PANTHER" id="PTHR30146">
    <property type="entry name" value="LACI-RELATED TRANSCRIPTIONAL REPRESSOR"/>
    <property type="match status" value="1"/>
</dbReference>
<organism evidence="6 7">
    <name type="scientific">Microbacterium caowuchunii</name>
    <dbReference type="NCBI Taxonomy" id="2614638"/>
    <lineage>
        <taxon>Bacteria</taxon>
        <taxon>Bacillati</taxon>
        <taxon>Actinomycetota</taxon>
        <taxon>Actinomycetes</taxon>
        <taxon>Micrococcales</taxon>
        <taxon>Microbacteriaceae</taxon>
        <taxon>Microbacterium</taxon>
    </lineage>
</organism>
<dbReference type="Gene3D" id="1.10.260.40">
    <property type="entry name" value="lambda repressor-like DNA-binding domains"/>
    <property type="match status" value="1"/>
</dbReference>
<comment type="caution">
    <text evidence="6">The sequence shown here is derived from an EMBL/GenBank/DDBJ whole genome shotgun (WGS) entry which is preliminary data.</text>
</comment>
<evidence type="ECO:0000259" key="5">
    <source>
        <dbReference type="PROSITE" id="PS50943"/>
    </source>
</evidence>
<dbReference type="GO" id="GO:0003700">
    <property type="term" value="F:DNA-binding transcription factor activity"/>
    <property type="evidence" value="ECO:0007669"/>
    <property type="project" value="TreeGrafter"/>
</dbReference>
<dbReference type="InterPro" id="IPR046335">
    <property type="entry name" value="LacI/GalR-like_sensor"/>
</dbReference>
<dbReference type="SMART" id="SM00354">
    <property type="entry name" value="HTH_LACI"/>
    <property type="match status" value="1"/>
</dbReference>
<name>A0A5N0TKV0_9MICO</name>
<keyword evidence="2" id="KW-0238">DNA-binding</keyword>
<sequence>MMDEPKGTQPVTIRDVAKVAQVSVTTVSHALSGKRPVSPETAERIRAAIEHLGYVPHSGARSLQRGRADMIGLVVPDVSDPFFGALAVSVERSADAFDLGVVLSSSIRPAERDARYLNLLRSRSIDGLIYVAGEARVDERLVQLAGRHPIVLADESVGDLDAIPLVAADHFQGGRLVAEHLRDLGHTRVAVLTGPIGLWSADERVSGFRAVFPDAVVVPGDFTEEVAYHRTSKLLGSTEPPTAIFASNDVSAFGVIDAAHDRGLQVPDDLSVVGFDDIPLSRRLSPPLTTVRQPVEEIGRIAVETLTALIAGDETGSPARSAVELIIRDTTRPPRS</sequence>
<dbReference type="PROSITE" id="PS50943">
    <property type="entry name" value="HTH_CROC1"/>
    <property type="match status" value="1"/>
</dbReference>
<dbReference type="SUPFAM" id="SSF53822">
    <property type="entry name" value="Periplasmic binding protein-like I"/>
    <property type="match status" value="1"/>
</dbReference>
<accession>A0A5N0TKV0</accession>
<evidence type="ECO:0000313" key="7">
    <source>
        <dbReference type="Proteomes" id="UP000326838"/>
    </source>
</evidence>
<feature type="domain" description="HTH lacI-type" evidence="4">
    <location>
        <begin position="11"/>
        <end position="65"/>
    </location>
</feature>
<evidence type="ECO:0000256" key="1">
    <source>
        <dbReference type="ARBA" id="ARBA00023015"/>
    </source>
</evidence>
<dbReference type="CDD" id="cd01392">
    <property type="entry name" value="HTH_LacI"/>
    <property type="match status" value="1"/>
</dbReference>
<dbReference type="EMBL" id="VYUY01000004">
    <property type="protein sequence ID" value="KAA9135632.1"/>
    <property type="molecule type" value="Genomic_DNA"/>
</dbReference>
<reference evidence="7" key="1">
    <citation type="submission" date="2019-09" db="EMBL/GenBank/DDBJ databases">
        <title>Mumia zhuanghuii sp. nov. isolated from the intestinal contents of plateau pika (Ochotona curzoniae) in the Qinghai-Tibet plateau of China.</title>
        <authorList>
            <person name="Tian Z."/>
        </authorList>
    </citation>
    <scope>NUCLEOTIDE SEQUENCE [LARGE SCALE GENOMIC DNA]</scope>
    <source>
        <strain evidence="7">L-033</strain>
    </source>
</reference>
<dbReference type="Proteomes" id="UP000326838">
    <property type="component" value="Unassembled WGS sequence"/>
</dbReference>
<keyword evidence="7" id="KW-1185">Reference proteome</keyword>
<evidence type="ECO:0000259" key="4">
    <source>
        <dbReference type="PROSITE" id="PS50932"/>
    </source>
</evidence>
<feature type="domain" description="HTH cro/C1-type" evidence="5">
    <location>
        <begin position="12"/>
        <end position="55"/>
    </location>
</feature>
<evidence type="ECO:0000313" key="6">
    <source>
        <dbReference type="EMBL" id="KAA9135632.1"/>
    </source>
</evidence>
<keyword evidence="3" id="KW-0804">Transcription</keyword>
<dbReference type="InterPro" id="IPR028082">
    <property type="entry name" value="Peripla_BP_I"/>
</dbReference>
<dbReference type="PROSITE" id="PS50932">
    <property type="entry name" value="HTH_LACI_2"/>
    <property type="match status" value="1"/>
</dbReference>
<dbReference type="Pfam" id="PF00356">
    <property type="entry name" value="LacI"/>
    <property type="match status" value="1"/>
</dbReference>
<dbReference type="PANTHER" id="PTHR30146:SF109">
    <property type="entry name" value="HTH-TYPE TRANSCRIPTIONAL REGULATOR GALS"/>
    <property type="match status" value="1"/>
</dbReference>
<dbReference type="Gene3D" id="3.40.50.2300">
    <property type="match status" value="2"/>
</dbReference>
<dbReference type="InterPro" id="IPR000843">
    <property type="entry name" value="HTH_LacI"/>
</dbReference>
<dbReference type="PROSITE" id="PS00356">
    <property type="entry name" value="HTH_LACI_1"/>
    <property type="match status" value="1"/>
</dbReference>
<keyword evidence="1" id="KW-0805">Transcription regulation</keyword>
<evidence type="ECO:0000256" key="2">
    <source>
        <dbReference type="ARBA" id="ARBA00023125"/>
    </source>
</evidence>
<evidence type="ECO:0000256" key="3">
    <source>
        <dbReference type="ARBA" id="ARBA00023163"/>
    </source>
</evidence>
<dbReference type="Pfam" id="PF13377">
    <property type="entry name" value="Peripla_BP_3"/>
    <property type="match status" value="1"/>
</dbReference>
<dbReference type="GO" id="GO:0000976">
    <property type="term" value="F:transcription cis-regulatory region binding"/>
    <property type="evidence" value="ECO:0007669"/>
    <property type="project" value="TreeGrafter"/>
</dbReference>
<dbReference type="SUPFAM" id="SSF47413">
    <property type="entry name" value="lambda repressor-like DNA-binding domains"/>
    <property type="match status" value="1"/>
</dbReference>
<protein>
    <submittedName>
        <fullName evidence="6">LacI family transcriptional regulator</fullName>
    </submittedName>
</protein>
<proteinExistence type="predicted"/>